<sequence>MSDEVQNGRGMSPATAQKLEYAIIGIGILALVMIFQPFSIALFTAGSILVVLAGLINNLLPLAQPGVPKRSVVKAAMIVGMIFCITLLVAIFAANLYGVFFLNPPDPNTTAGKVQLAAKPWYMHSFTWSVAIVACVLAALIALQGRRRG</sequence>
<feature type="transmembrane region" description="Helical" evidence="1">
    <location>
        <begin position="75"/>
        <end position="101"/>
    </location>
</feature>
<organism evidence="2 3">
    <name type="scientific">Dongia sedimenti</name>
    <dbReference type="NCBI Taxonomy" id="3064282"/>
    <lineage>
        <taxon>Bacteria</taxon>
        <taxon>Pseudomonadati</taxon>
        <taxon>Pseudomonadota</taxon>
        <taxon>Alphaproteobacteria</taxon>
        <taxon>Rhodospirillales</taxon>
        <taxon>Dongiaceae</taxon>
        <taxon>Dongia</taxon>
    </lineage>
</organism>
<feature type="transmembrane region" description="Helical" evidence="1">
    <location>
        <begin position="21"/>
        <end position="38"/>
    </location>
</feature>
<evidence type="ECO:0000313" key="3">
    <source>
        <dbReference type="Proteomes" id="UP001230156"/>
    </source>
</evidence>
<dbReference type="EMBL" id="JAUYVI010000007">
    <property type="protein sequence ID" value="MDQ7250330.1"/>
    <property type="molecule type" value="Genomic_DNA"/>
</dbReference>
<feature type="transmembrane region" description="Helical" evidence="1">
    <location>
        <begin position="44"/>
        <end position="63"/>
    </location>
</feature>
<keyword evidence="3" id="KW-1185">Reference proteome</keyword>
<reference evidence="3" key="1">
    <citation type="submission" date="2023-08" db="EMBL/GenBank/DDBJ databases">
        <title>Rhodospirillaceae gen. nov., a novel taxon isolated from the Yangtze River Yuezi River estuary sludge.</title>
        <authorList>
            <person name="Ruan L."/>
        </authorList>
    </citation>
    <scope>NUCLEOTIDE SEQUENCE [LARGE SCALE GENOMIC DNA]</scope>
    <source>
        <strain evidence="3">R-7</strain>
    </source>
</reference>
<accession>A0ABU0YRH6</accession>
<name>A0ABU0YRH6_9PROT</name>
<evidence type="ECO:0000256" key="1">
    <source>
        <dbReference type="SAM" id="Phobius"/>
    </source>
</evidence>
<protein>
    <recommendedName>
        <fullName evidence="4">AI-2E family transporter</fullName>
    </recommendedName>
</protein>
<evidence type="ECO:0008006" key="4">
    <source>
        <dbReference type="Google" id="ProtNLM"/>
    </source>
</evidence>
<evidence type="ECO:0000313" key="2">
    <source>
        <dbReference type="EMBL" id="MDQ7250330.1"/>
    </source>
</evidence>
<dbReference type="RefSeq" id="WP_379959465.1">
    <property type="nucleotide sequence ID" value="NZ_JAUYVI010000007.1"/>
</dbReference>
<gene>
    <name evidence="2" type="ORF">Q8A70_21755</name>
</gene>
<proteinExistence type="predicted"/>
<comment type="caution">
    <text evidence="2">The sequence shown here is derived from an EMBL/GenBank/DDBJ whole genome shotgun (WGS) entry which is preliminary data.</text>
</comment>
<feature type="transmembrane region" description="Helical" evidence="1">
    <location>
        <begin position="121"/>
        <end position="143"/>
    </location>
</feature>
<keyword evidence="1" id="KW-0812">Transmembrane</keyword>
<dbReference type="Proteomes" id="UP001230156">
    <property type="component" value="Unassembled WGS sequence"/>
</dbReference>
<keyword evidence="1" id="KW-0472">Membrane</keyword>
<keyword evidence="1" id="KW-1133">Transmembrane helix</keyword>